<accession>A0A9P7EU46</accession>
<evidence type="ECO:0000259" key="3">
    <source>
        <dbReference type="PROSITE" id="PS50157"/>
    </source>
</evidence>
<dbReference type="AlphaFoldDB" id="A0A9P7EU46"/>
<dbReference type="Proteomes" id="UP000823399">
    <property type="component" value="Unassembled WGS sequence"/>
</dbReference>
<keyword evidence="1" id="KW-0479">Metal-binding</keyword>
<keyword evidence="1" id="KW-0863">Zinc-finger</keyword>
<evidence type="ECO:0000256" key="2">
    <source>
        <dbReference type="SAM" id="MobiDB-lite"/>
    </source>
</evidence>
<evidence type="ECO:0000313" key="5">
    <source>
        <dbReference type="Proteomes" id="UP000823399"/>
    </source>
</evidence>
<dbReference type="InterPro" id="IPR013087">
    <property type="entry name" value="Znf_C2H2_type"/>
</dbReference>
<proteinExistence type="predicted"/>
<dbReference type="RefSeq" id="XP_041285502.1">
    <property type="nucleotide sequence ID" value="XM_041440065.1"/>
</dbReference>
<dbReference type="GO" id="GO:0008270">
    <property type="term" value="F:zinc ion binding"/>
    <property type="evidence" value="ECO:0007669"/>
    <property type="project" value="UniProtKB-KW"/>
</dbReference>
<evidence type="ECO:0000313" key="4">
    <source>
        <dbReference type="EMBL" id="KAG2088366.1"/>
    </source>
</evidence>
<evidence type="ECO:0000256" key="1">
    <source>
        <dbReference type="PROSITE-ProRule" id="PRU00042"/>
    </source>
</evidence>
<dbReference type="OrthoDB" id="3199698at2759"/>
<feature type="domain" description="C2H2-type" evidence="3">
    <location>
        <begin position="12"/>
        <end position="42"/>
    </location>
</feature>
<protein>
    <recommendedName>
        <fullName evidence="3">C2H2-type domain-containing protein</fullName>
    </recommendedName>
</protein>
<comment type="caution">
    <text evidence="4">The sequence shown here is derived from an EMBL/GenBank/DDBJ whole genome shotgun (WGS) entry which is preliminary data.</text>
</comment>
<gene>
    <name evidence="4" type="ORF">F5147DRAFT_748442</name>
</gene>
<name>A0A9P7EU46_9AGAM</name>
<reference evidence="4" key="1">
    <citation type="journal article" date="2020" name="New Phytol.">
        <title>Comparative genomics reveals dynamic genome evolution in host specialist ectomycorrhizal fungi.</title>
        <authorList>
            <person name="Lofgren L.A."/>
            <person name="Nguyen N.H."/>
            <person name="Vilgalys R."/>
            <person name="Ruytinx J."/>
            <person name="Liao H.L."/>
            <person name="Branco S."/>
            <person name="Kuo A."/>
            <person name="LaButti K."/>
            <person name="Lipzen A."/>
            <person name="Andreopoulos W."/>
            <person name="Pangilinan J."/>
            <person name="Riley R."/>
            <person name="Hundley H."/>
            <person name="Na H."/>
            <person name="Barry K."/>
            <person name="Grigoriev I.V."/>
            <person name="Stajich J.E."/>
            <person name="Kennedy P.G."/>
        </authorList>
    </citation>
    <scope>NUCLEOTIDE SEQUENCE</scope>
    <source>
        <strain evidence="4">FC423</strain>
    </source>
</reference>
<feature type="region of interest" description="Disordered" evidence="2">
    <location>
        <begin position="60"/>
        <end position="85"/>
    </location>
</feature>
<dbReference type="Pfam" id="PF18759">
    <property type="entry name" value="Plavaka"/>
    <property type="match status" value="1"/>
</dbReference>
<dbReference type="GeneID" id="64702324"/>
<keyword evidence="1" id="KW-0862">Zinc</keyword>
<organism evidence="4 5">
    <name type="scientific">Suillus discolor</name>
    <dbReference type="NCBI Taxonomy" id="1912936"/>
    <lineage>
        <taxon>Eukaryota</taxon>
        <taxon>Fungi</taxon>
        <taxon>Dikarya</taxon>
        <taxon>Basidiomycota</taxon>
        <taxon>Agaricomycotina</taxon>
        <taxon>Agaricomycetes</taxon>
        <taxon>Agaricomycetidae</taxon>
        <taxon>Boletales</taxon>
        <taxon>Suillineae</taxon>
        <taxon>Suillaceae</taxon>
        <taxon>Suillus</taxon>
    </lineage>
</organism>
<sequence length="903" mass="102301">MPQRPTYRPRKFFCANPINAQCRKGFLTRAGLANHRNAVHTNLVLPPSRIPQHQLQPTEHHHFDNNVGQQPDTDVDSRSDSNNAPPLGAYFVRHSVIDGTPCDMDGNHLDGSQPLPHEKPKLPWHPFANRGHFSLADFVFRHNEMPGTQFDELMHIWAEVNGSEGGSGKPPPYANKKDLYDTIDTIDQGDVPWQSLTVQHGDANSLTGDPSAPQWKLAEYDVWFRDPHMLLCNQLSNPDFKDGFDHAPRQVYGNNHERVFGDFMSGNWAWNQCNELSEDPECHSAMFVPVILGSDKTTVSVATGNNEYYPLYISNRNVHNNIRRAHVNAVSLVGFLAIPKSDREHQNDQEFRDFRRHLFHRSLEAILSSLRPTMTTPEVTLCPDGHYRRAIYGLGPYIADYPEQCLLSCIVQGWCPRCTASRKDLDEKNAGHLRTHEFTELLRDTYAWKVLWDNWGIVNDIMPFTASFPRANIHELLSPDLLHQVIKGSFKDHLVTWVEKYLAKTFGTSKAAATMAEIDRRVSAAPSFPGLRCFPEGRHFKQWTGNDSKALMKVFLPAITGLVPDQMADLDALDNALARFHKERNIFIDSELYGAPNGLCSSITESKHIKAVKKPWRCSSRHLPLGQMLLINQRLNKLAAFKSHLAAHRFLNPASLEPADIDQGDFEDPDDEFDPEEAHFRDDSNLEDYLREYSAMEYPRRLPEIAAFINCLNLPELVGRFLYDQRNPNASIQAADIVDVSVLPVIEGRVDVFNSAVATFRAPSDICGVNAMLRQRIHSCRSWYNGPAGHDCGLYVAQVILFFSITYRGQLYPCALVRWFAPIGNEPCKSTGMWMVEPELDDGSGERLVSIIHLDSIMRAAHLIGVYGSQDIPHHLKHTDSLVAFSAYYVNKFSDYHAYEIAY</sequence>
<dbReference type="EMBL" id="JABBWM010000122">
    <property type="protein sequence ID" value="KAG2088366.1"/>
    <property type="molecule type" value="Genomic_DNA"/>
</dbReference>
<keyword evidence="5" id="KW-1185">Reference proteome</keyword>
<dbReference type="PROSITE" id="PS50157">
    <property type="entry name" value="ZINC_FINGER_C2H2_2"/>
    <property type="match status" value="1"/>
</dbReference>
<dbReference type="InterPro" id="IPR041078">
    <property type="entry name" value="Plavaka"/>
</dbReference>